<keyword evidence="9 12" id="KW-0949">S-adenosyl-L-methionine</keyword>
<dbReference type="Gene3D" id="3.40.1280.10">
    <property type="match status" value="1"/>
</dbReference>
<keyword evidence="8 12" id="KW-0808">Transferase</keyword>
<name>A0A6L5JY87_RHOTE</name>
<dbReference type="NCBIfam" id="TIGR00046">
    <property type="entry name" value="RsmE family RNA methyltransferase"/>
    <property type="match status" value="1"/>
</dbReference>
<evidence type="ECO:0000256" key="10">
    <source>
        <dbReference type="ARBA" id="ARBA00025699"/>
    </source>
</evidence>
<evidence type="ECO:0000256" key="3">
    <source>
        <dbReference type="ARBA" id="ARBA00012328"/>
    </source>
</evidence>
<evidence type="ECO:0000313" key="16">
    <source>
        <dbReference type="Proteomes" id="UP000480275"/>
    </source>
</evidence>
<evidence type="ECO:0000256" key="12">
    <source>
        <dbReference type="PIRNR" id="PIRNR015601"/>
    </source>
</evidence>
<evidence type="ECO:0000256" key="2">
    <source>
        <dbReference type="ARBA" id="ARBA00005528"/>
    </source>
</evidence>
<evidence type="ECO:0000256" key="5">
    <source>
        <dbReference type="ARBA" id="ARBA00022490"/>
    </source>
</evidence>
<keyword evidence="5 12" id="KW-0963">Cytoplasm</keyword>
<dbReference type="Pfam" id="PF04452">
    <property type="entry name" value="Methyltrans_RNA"/>
    <property type="match status" value="1"/>
</dbReference>
<dbReference type="InterPro" id="IPR046887">
    <property type="entry name" value="RsmE_PUA-like"/>
</dbReference>
<evidence type="ECO:0000256" key="1">
    <source>
        <dbReference type="ARBA" id="ARBA00004496"/>
    </source>
</evidence>
<evidence type="ECO:0000259" key="14">
    <source>
        <dbReference type="Pfam" id="PF20260"/>
    </source>
</evidence>
<dbReference type="CDD" id="cd18084">
    <property type="entry name" value="RsmE-like"/>
    <property type="match status" value="1"/>
</dbReference>
<dbReference type="SUPFAM" id="SSF88697">
    <property type="entry name" value="PUA domain-like"/>
    <property type="match status" value="1"/>
</dbReference>
<dbReference type="EMBL" id="WIXJ01000008">
    <property type="protein sequence ID" value="MQY52307.1"/>
    <property type="molecule type" value="Genomic_DNA"/>
</dbReference>
<evidence type="ECO:0000256" key="7">
    <source>
        <dbReference type="ARBA" id="ARBA00022603"/>
    </source>
</evidence>
<evidence type="ECO:0000259" key="13">
    <source>
        <dbReference type="Pfam" id="PF04452"/>
    </source>
</evidence>
<evidence type="ECO:0000256" key="9">
    <source>
        <dbReference type="ARBA" id="ARBA00022691"/>
    </source>
</evidence>
<accession>A0A6L5JY87</accession>
<dbReference type="SUPFAM" id="SSF75217">
    <property type="entry name" value="alpha/beta knot"/>
    <property type="match status" value="1"/>
</dbReference>
<dbReference type="GO" id="GO:0070475">
    <property type="term" value="P:rRNA base methylation"/>
    <property type="evidence" value="ECO:0007669"/>
    <property type="project" value="TreeGrafter"/>
</dbReference>
<comment type="caution">
    <text evidence="15">The sequence shown here is derived from an EMBL/GenBank/DDBJ whole genome shotgun (WGS) entry which is preliminary data.</text>
</comment>
<dbReference type="PIRSF" id="PIRSF015601">
    <property type="entry name" value="MTase_slr0722"/>
    <property type="match status" value="1"/>
</dbReference>
<evidence type="ECO:0000256" key="4">
    <source>
        <dbReference type="ARBA" id="ARBA00013673"/>
    </source>
</evidence>
<dbReference type="OrthoDB" id="9815641at2"/>
<dbReference type="InterPro" id="IPR029028">
    <property type="entry name" value="Alpha/beta_knot_MTases"/>
</dbReference>
<dbReference type="AlphaFoldDB" id="A0A6L5JY87"/>
<keyword evidence="6 12" id="KW-0698">rRNA processing</keyword>
<evidence type="ECO:0000256" key="6">
    <source>
        <dbReference type="ARBA" id="ARBA00022552"/>
    </source>
</evidence>
<dbReference type="InterPro" id="IPR015947">
    <property type="entry name" value="PUA-like_sf"/>
</dbReference>
<evidence type="ECO:0000313" key="15">
    <source>
        <dbReference type="EMBL" id="MQY52307.1"/>
    </source>
</evidence>
<dbReference type="InterPro" id="IPR046886">
    <property type="entry name" value="RsmE_MTase_dom"/>
</dbReference>
<dbReference type="InterPro" id="IPR029026">
    <property type="entry name" value="tRNA_m1G_MTases_N"/>
</dbReference>
<comment type="catalytic activity">
    <reaction evidence="11 12">
        <text>uridine(1498) in 16S rRNA + S-adenosyl-L-methionine = N(3)-methyluridine(1498) in 16S rRNA + S-adenosyl-L-homocysteine + H(+)</text>
        <dbReference type="Rhea" id="RHEA:42920"/>
        <dbReference type="Rhea" id="RHEA-COMP:10283"/>
        <dbReference type="Rhea" id="RHEA-COMP:10284"/>
        <dbReference type="ChEBI" id="CHEBI:15378"/>
        <dbReference type="ChEBI" id="CHEBI:57856"/>
        <dbReference type="ChEBI" id="CHEBI:59789"/>
        <dbReference type="ChEBI" id="CHEBI:65315"/>
        <dbReference type="ChEBI" id="CHEBI:74502"/>
        <dbReference type="EC" id="2.1.1.193"/>
    </reaction>
</comment>
<comment type="similarity">
    <text evidence="2 12">Belongs to the RNA methyltransferase RsmE family.</text>
</comment>
<dbReference type="NCBIfam" id="NF008692">
    <property type="entry name" value="PRK11713.1-5"/>
    <property type="match status" value="1"/>
</dbReference>
<dbReference type="InterPro" id="IPR006700">
    <property type="entry name" value="RsmE"/>
</dbReference>
<dbReference type="GO" id="GO:0070042">
    <property type="term" value="F:rRNA (uridine-N3-)-methyltransferase activity"/>
    <property type="evidence" value="ECO:0007669"/>
    <property type="project" value="TreeGrafter"/>
</dbReference>
<dbReference type="PANTHER" id="PTHR30027:SF3">
    <property type="entry name" value="16S RRNA (URACIL(1498)-N(3))-METHYLTRANSFERASE"/>
    <property type="match status" value="1"/>
</dbReference>
<reference evidence="15 16" key="1">
    <citation type="submission" date="2019-10" db="EMBL/GenBank/DDBJ databases">
        <title>Whole-genome sequence of the purple nonsulfur photosynthetic bacterium Rhodocyclus tenuis.</title>
        <authorList>
            <person name="Kyndt J.A."/>
            <person name="Meyer T.E."/>
        </authorList>
    </citation>
    <scope>NUCLEOTIDE SEQUENCE [LARGE SCALE GENOMIC DNA]</scope>
    <source>
        <strain evidence="15 16">DSM 110</strain>
    </source>
</reference>
<dbReference type="EC" id="2.1.1.193" evidence="3 12"/>
<dbReference type="Pfam" id="PF20260">
    <property type="entry name" value="PUA_4"/>
    <property type="match status" value="1"/>
</dbReference>
<comment type="subcellular location">
    <subcellularLocation>
        <location evidence="1 12">Cytoplasm</location>
    </subcellularLocation>
</comment>
<dbReference type="Proteomes" id="UP000480275">
    <property type="component" value="Unassembled WGS sequence"/>
</dbReference>
<dbReference type="GO" id="GO:0005737">
    <property type="term" value="C:cytoplasm"/>
    <property type="evidence" value="ECO:0007669"/>
    <property type="project" value="UniProtKB-SubCell"/>
</dbReference>
<dbReference type="PANTHER" id="PTHR30027">
    <property type="entry name" value="RIBOSOMAL RNA SMALL SUBUNIT METHYLTRANSFERASE E"/>
    <property type="match status" value="1"/>
</dbReference>
<organism evidence="15 16">
    <name type="scientific">Rhodocyclus tenuis</name>
    <name type="common">Rhodospirillum tenue</name>
    <dbReference type="NCBI Taxonomy" id="1066"/>
    <lineage>
        <taxon>Bacteria</taxon>
        <taxon>Pseudomonadati</taxon>
        <taxon>Pseudomonadota</taxon>
        <taxon>Betaproteobacteria</taxon>
        <taxon>Rhodocyclales</taxon>
        <taxon>Rhodocyclaceae</taxon>
        <taxon>Rhodocyclus</taxon>
    </lineage>
</organism>
<dbReference type="Gene3D" id="2.40.240.20">
    <property type="entry name" value="Hypothetical PUA domain-like, domain 1"/>
    <property type="match status" value="1"/>
</dbReference>
<feature type="domain" description="Ribosomal RNA small subunit methyltransferase E methyltransferase" evidence="13">
    <location>
        <begin position="75"/>
        <end position="240"/>
    </location>
</feature>
<protein>
    <recommendedName>
        <fullName evidence="4 12">Ribosomal RNA small subunit methyltransferase E</fullName>
        <ecNumber evidence="3 12">2.1.1.193</ecNumber>
    </recommendedName>
</protein>
<gene>
    <name evidence="15" type="ORF">GHK24_11035</name>
</gene>
<sequence>MNSPRFYCPEALASGENLALPDDAARHAVRALRLRVGDSLCLFDGAGGEYAARIVSIDRAHVRVEVGAHLADERESPLAITLVQALQSGDKMDLTVQKAVELGVARIQPVLSRRSVVRLDGERAARRVEHWRGVVASACEQCGRNRLPAVDELHGLERWLAQPAAAGVRRLMLAPGAAHTLASLPAPQVGERIELLIGAEGGLAPEEMRAATLAGFVGVRLGPRVLRTETAGLAALAAMQCLWGDFMYSTPAPSPKLATGHV</sequence>
<feature type="domain" description="Ribosomal RNA small subunit methyltransferase E PUA-like" evidence="14">
    <location>
        <begin position="20"/>
        <end position="66"/>
    </location>
</feature>
<evidence type="ECO:0000256" key="8">
    <source>
        <dbReference type="ARBA" id="ARBA00022679"/>
    </source>
</evidence>
<comment type="function">
    <text evidence="10 12">Specifically methylates the N3 position of the uracil ring of uridine 1498 (m3U1498) in 16S rRNA. Acts on the fully assembled 30S ribosomal subunit.</text>
</comment>
<proteinExistence type="inferred from homology"/>
<keyword evidence="7 12" id="KW-0489">Methyltransferase</keyword>
<evidence type="ECO:0000256" key="11">
    <source>
        <dbReference type="ARBA" id="ARBA00047944"/>
    </source>
</evidence>